<dbReference type="STRING" id="1409788.NC99_08750"/>
<accession>A0A0L8VDA4</accession>
<dbReference type="Proteomes" id="UP000036958">
    <property type="component" value="Unassembled WGS sequence"/>
</dbReference>
<proteinExistence type="predicted"/>
<keyword evidence="2" id="KW-1185">Reference proteome</keyword>
<name>A0A0L8VDA4_9BACT</name>
<sequence>MKIYTNETNMLLRTQTRMKITSATCEFHQPIKKQIIY</sequence>
<evidence type="ECO:0000313" key="1">
    <source>
        <dbReference type="EMBL" id="KOH46338.1"/>
    </source>
</evidence>
<dbReference type="EMBL" id="LGIA01000032">
    <property type="protein sequence ID" value="KOH46338.1"/>
    <property type="molecule type" value="Genomic_DNA"/>
</dbReference>
<protein>
    <submittedName>
        <fullName evidence="1">Uncharacterized protein</fullName>
    </submittedName>
</protein>
<dbReference type="AlphaFoldDB" id="A0A0L8VDA4"/>
<comment type="caution">
    <text evidence="1">The sequence shown here is derived from an EMBL/GenBank/DDBJ whole genome shotgun (WGS) entry which is preliminary data.</text>
</comment>
<evidence type="ECO:0000313" key="2">
    <source>
        <dbReference type="Proteomes" id="UP000036958"/>
    </source>
</evidence>
<reference evidence="2" key="1">
    <citation type="submission" date="2015-07" db="EMBL/GenBank/DDBJ databases">
        <title>Genome sequencing of Sunxiuqinia dokdonensis strain SK.</title>
        <authorList>
            <person name="Ahn S."/>
            <person name="Kim B.-C."/>
        </authorList>
    </citation>
    <scope>NUCLEOTIDE SEQUENCE [LARGE SCALE GENOMIC DNA]</scope>
    <source>
        <strain evidence="2">SK</strain>
    </source>
</reference>
<organism evidence="1 2">
    <name type="scientific">Sunxiuqinia dokdonensis</name>
    <dbReference type="NCBI Taxonomy" id="1409788"/>
    <lineage>
        <taxon>Bacteria</taxon>
        <taxon>Pseudomonadati</taxon>
        <taxon>Bacteroidota</taxon>
        <taxon>Bacteroidia</taxon>
        <taxon>Marinilabiliales</taxon>
        <taxon>Prolixibacteraceae</taxon>
        <taxon>Sunxiuqinia</taxon>
    </lineage>
</organism>
<gene>
    <name evidence="1" type="ORF">NC99_08750</name>
</gene>